<evidence type="ECO:0000313" key="1">
    <source>
        <dbReference type="EMBL" id="GET39432.1"/>
    </source>
</evidence>
<protein>
    <submittedName>
        <fullName evidence="1">Uncharacterized protein</fullName>
    </submittedName>
</protein>
<keyword evidence="2" id="KW-1185">Reference proteome</keyword>
<sequence length="74" mass="8458">MKKLLKHFGKIPVVCSSRLGFTIVKPNSLRIGFVPQPNLQNLQNLKLDQIRIDDTLDFIDREGGLCLCSRDFSR</sequence>
<reference evidence="1" key="1">
    <citation type="submission" date="2019-10" db="EMBL/GenBank/DDBJ databases">
        <title>Draft genome sequece of Microseira wollei NIES-4236.</title>
        <authorList>
            <person name="Yamaguchi H."/>
            <person name="Suzuki S."/>
            <person name="Kawachi M."/>
        </authorList>
    </citation>
    <scope>NUCLEOTIDE SEQUENCE</scope>
    <source>
        <strain evidence="1">NIES-4236</strain>
    </source>
</reference>
<gene>
    <name evidence="1" type="ORF">MiSe_42010</name>
</gene>
<proteinExistence type="predicted"/>
<accession>A0AAV3XIZ6</accession>
<organism evidence="1 2">
    <name type="scientific">Microseira wollei NIES-4236</name>
    <dbReference type="NCBI Taxonomy" id="2530354"/>
    <lineage>
        <taxon>Bacteria</taxon>
        <taxon>Bacillati</taxon>
        <taxon>Cyanobacteriota</taxon>
        <taxon>Cyanophyceae</taxon>
        <taxon>Oscillatoriophycideae</taxon>
        <taxon>Aerosakkonematales</taxon>
        <taxon>Aerosakkonemataceae</taxon>
        <taxon>Microseira</taxon>
    </lineage>
</organism>
<dbReference type="Proteomes" id="UP001050975">
    <property type="component" value="Unassembled WGS sequence"/>
</dbReference>
<evidence type="ECO:0000313" key="2">
    <source>
        <dbReference type="Proteomes" id="UP001050975"/>
    </source>
</evidence>
<comment type="caution">
    <text evidence="1">The sequence shown here is derived from an EMBL/GenBank/DDBJ whole genome shotgun (WGS) entry which is preliminary data.</text>
</comment>
<name>A0AAV3XIZ6_9CYAN</name>
<dbReference type="AlphaFoldDB" id="A0AAV3XIZ6"/>
<dbReference type="EMBL" id="BLAY01000066">
    <property type="protein sequence ID" value="GET39432.1"/>
    <property type="molecule type" value="Genomic_DNA"/>
</dbReference>